<sequence length="137" mass="15661">MHATKKFLGSKIEPREPLQNPLKIQLNKDNVTNGKHTLQVAILTLSDQKSMINMELEIFGEDLNGFERPNPPVDYDRVRIACVLTENQKIDWTTLTVSDVIQHTLLIGIKKSGDKSGLKKRLSTILEKKCRQLKVRR</sequence>
<dbReference type="EMBL" id="CAJOBC010002399">
    <property type="protein sequence ID" value="CAF3731220.1"/>
    <property type="molecule type" value="Genomic_DNA"/>
</dbReference>
<organism evidence="1 5">
    <name type="scientific">Didymodactylos carnosus</name>
    <dbReference type="NCBI Taxonomy" id="1234261"/>
    <lineage>
        <taxon>Eukaryota</taxon>
        <taxon>Metazoa</taxon>
        <taxon>Spiralia</taxon>
        <taxon>Gnathifera</taxon>
        <taxon>Rotifera</taxon>
        <taxon>Eurotatoria</taxon>
        <taxon>Bdelloidea</taxon>
        <taxon>Philodinida</taxon>
        <taxon>Philodinidae</taxon>
        <taxon>Didymodactylos</taxon>
    </lineage>
</organism>
<dbReference type="EMBL" id="CAJOBA010042836">
    <property type="protein sequence ID" value="CAF4140423.1"/>
    <property type="molecule type" value="Genomic_DNA"/>
</dbReference>
<gene>
    <name evidence="1" type="ORF">GPM918_LOCUS11511</name>
    <name evidence="2" type="ORF">OVA965_LOCUS29796</name>
    <name evidence="3" type="ORF">SRO942_LOCUS11512</name>
    <name evidence="4" type="ORF">TMI583_LOCUS30582</name>
</gene>
<reference evidence="1" key="1">
    <citation type="submission" date="2021-02" db="EMBL/GenBank/DDBJ databases">
        <authorList>
            <person name="Nowell W R."/>
        </authorList>
    </citation>
    <scope>NUCLEOTIDE SEQUENCE</scope>
</reference>
<dbReference type="Proteomes" id="UP000681722">
    <property type="component" value="Unassembled WGS sequence"/>
</dbReference>
<evidence type="ECO:0000313" key="5">
    <source>
        <dbReference type="Proteomes" id="UP000663829"/>
    </source>
</evidence>
<dbReference type="Proteomes" id="UP000663829">
    <property type="component" value="Unassembled WGS sequence"/>
</dbReference>
<dbReference type="Proteomes" id="UP000682733">
    <property type="component" value="Unassembled WGS sequence"/>
</dbReference>
<name>A0A814DIC7_9BILA</name>
<keyword evidence="5" id="KW-1185">Reference proteome</keyword>
<accession>A0A814DIC7</accession>
<dbReference type="AlphaFoldDB" id="A0A814DIC7"/>
<protein>
    <submittedName>
        <fullName evidence="1">Uncharacterized protein</fullName>
    </submittedName>
</protein>
<evidence type="ECO:0000313" key="2">
    <source>
        <dbReference type="EMBL" id="CAF1329063.1"/>
    </source>
</evidence>
<dbReference type="EMBL" id="CAJNOQ010002399">
    <property type="protein sequence ID" value="CAF0956232.1"/>
    <property type="molecule type" value="Genomic_DNA"/>
</dbReference>
<evidence type="ECO:0000313" key="4">
    <source>
        <dbReference type="EMBL" id="CAF4140423.1"/>
    </source>
</evidence>
<proteinExistence type="predicted"/>
<dbReference type="Proteomes" id="UP000677228">
    <property type="component" value="Unassembled WGS sequence"/>
</dbReference>
<evidence type="ECO:0000313" key="3">
    <source>
        <dbReference type="EMBL" id="CAF3731220.1"/>
    </source>
</evidence>
<comment type="caution">
    <text evidence="1">The sequence shown here is derived from an EMBL/GenBank/DDBJ whole genome shotgun (WGS) entry which is preliminary data.</text>
</comment>
<evidence type="ECO:0000313" key="1">
    <source>
        <dbReference type="EMBL" id="CAF0956232.1"/>
    </source>
</evidence>
<dbReference type="EMBL" id="CAJNOK010021221">
    <property type="protein sequence ID" value="CAF1329063.1"/>
    <property type="molecule type" value="Genomic_DNA"/>
</dbReference>